<dbReference type="Proteomes" id="UP000001968">
    <property type="component" value="Chromosome"/>
</dbReference>
<sequence length="181" mass="20863">MELYFMLEEPSMKELLKMILPKVLPEGVQYHLIKHEGKQDLEKSLPRKLRAITHDARFIVVRDQDSADCYEIKKRLCDICSFSGRTDTVVRIACHEMESWFLGDLQAVEKAYNISGLSRRQQQRKYRNPDGLNNAAQELKKLVPGYQKISGARTIGQHMDINRNCSASFRVFLEGVYKALG</sequence>
<evidence type="ECO:0000313" key="2">
    <source>
        <dbReference type="Proteomes" id="UP000001968"/>
    </source>
</evidence>
<accession>Q0B0E7</accession>
<name>Q0B0E7_SYNWW</name>
<dbReference type="EMBL" id="CP000448">
    <property type="protein sequence ID" value="ABI67557.1"/>
    <property type="molecule type" value="Genomic_DNA"/>
</dbReference>
<dbReference type="STRING" id="335541.Swol_0205"/>
<dbReference type="HOGENOM" id="CLU_109798_1_0_9"/>
<dbReference type="AlphaFoldDB" id="Q0B0E7"/>
<protein>
    <recommendedName>
        <fullName evidence="3">DUF4276 domain-containing protein</fullName>
    </recommendedName>
</protein>
<dbReference type="RefSeq" id="WP_011639666.1">
    <property type="nucleotide sequence ID" value="NC_008346.1"/>
</dbReference>
<gene>
    <name evidence="1" type="ordered locus">Swol_0205</name>
</gene>
<keyword evidence="2" id="KW-1185">Reference proteome</keyword>
<dbReference type="eggNOG" id="ENOG502ZYZ6">
    <property type="taxonomic scope" value="Bacteria"/>
</dbReference>
<proteinExistence type="predicted"/>
<dbReference type="Pfam" id="PF14103">
    <property type="entry name" value="DUF4276"/>
    <property type="match status" value="1"/>
</dbReference>
<dbReference type="InterPro" id="IPR025455">
    <property type="entry name" value="DUF4276"/>
</dbReference>
<reference evidence="2" key="1">
    <citation type="journal article" date="2010" name="Environ. Microbiol.">
        <title>The genome of Syntrophomonas wolfei: new insights into syntrophic metabolism and biohydrogen production.</title>
        <authorList>
            <person name="Sieber J.R."/>
            <person name="Sims D.R."/>
            <person name="Han C."/>
            <person name="Kim E."/>
            <person name="Lykidis A."/>
            <person name="Lapidus A.L."/>
            <person name="McDonnald E."/>
            <person name="Rohlin L."/>
            <person name="Culley D.E."/>
            <person name="Gunsalus R."/>
            <person name="McInerney M.J."/>
        </authorList>
    </citation>
    <scope>NUCLEOTIDE SEQUENCE [LARGE SCALE GENOMIC DNA]</scope>
    <source>
        <strain evidence="2">DSM 2245B / Goettingen</strain>
    </source>
</reference>
<organism evidence="1 2">
    <name type="scientific">Syntrophomonas wolfei subsp. wolfei (strain DSM 2245B / Goettingen)</name>
    <dbReference type="NCBI Taxonomy" id="335541"/>
    <lineage>
        <taxon>Bacteria</taxon>
        <taxon>Bacillati</taxon>
        <taxon>Bacillota</taxon>
        <taxon>Clostridia</taxon>
        <taxon>Eubacteriales</taxon>
        <taxon>Syntrophomonadaceae</taxon>
        <taxon>Syntrophomonas</taxon>
    </lineage>
</organism>
<dbReference type="KEGG" id="swo:Swol_0205"/>
<evidence type="ECO:0000313" key="1">
    <source>
        <dbReference type="EMBL" id="ABI67557.1"/>
    </source>
</evidence>
<evidence type="ECO:0008006" key="3">
    <source>
        <dbReference type="Google" id="ProtNLM"/>
    </source>
</evidence>